<gene>
    <name evidence="1" type="primary">pxpA</name>
    <name evidence="2" type="ORF">A6A04_15725</name>
</gene>
<keyword evidence="1" id="KW-0067">ATP-binding</keyword>
<accession>A0A178MSQ2</accession>
<dbReference type="Gene3D" id="3.20.20.370">
    <property type="entry name" value="Glycoside hydrolase/deacetylase"/>
    <property type="match status" value="1"/>
</dbReference>
<dbReference type="GO" id="GO:0017168">
    <property type="term" value="F:5-oxoprolinase (ATP-hydrolyzing) activity"/>
    <property type="evidence" value="ECO:0007669"/>
    <property type="project" value="UniProtKB-UniRule"/>
</dbReference>
<dbReference type="NCBIfam" id="NF003814">
    <property type="entry name" value="PRK05406.1-3"/>
    <property type="match status" value="1"/>
</dbReference>
<proteinExistence type="inferred from homology"/>
<protein>
    <recommendedName>
        <fullName evidence="1">5-oxoprolinase subunit A</fullName>
        <shortName evidence="1">5-OPase subunit A</shortName>
        <ecNumber evidence="1">3.5.2.9</ecNumber>
    </recommendedName>
    <alternativeName>
        <fullName evidence="1">5-oxoprolinase (ATP-hydrolyzing) subunit A</fullName>
    </alternativeName>
</protein>
<dbReference type="EMBL" id="LWQT01000043">
    <property type="protein sequence ID" value="OAN52747.1"/>
    <property type="molecule type" value="Genomic_DNA"/>
</dbReference>
<comment type="function">
    <text evidence="1">Catalyzes the cleavage of 5-oxoproline to form L-glutamate coupled to the hydrolysis of ATP to ADP and inorganic phosphate.</text>
</comment>
<dbReference type="InterPro" id="IPR011330">
    <property type="entry name" value="Glyco_hydro/deAcase_b/a-brl"/>
</dbReference>
<comment type="similarity">
    <text evidence="1">Belongs to the LamB/PxpA family.</text>
</comment>
<dbReference type="CDD" id="cd10787">
    <property type="entry name" value="LamB_YcsF_like"/>
    <property type="match status" value="1"/>
</dbReference>
<evidence type="ECO:0000313" key="3">
    <source>
        <dbReference type="Proteomes" id="UP000078428"/>
    </source>
</evidence>
<dbReference type="Pfam" id="PF03746">
    <property type="entry name" value="LamB_YcsF"/>
    <property type="match status" value="1"/>
</dbReference>
<dbReference type="GO" id="GO:0005975">
    <property type="term" value="P:carbohydrate metabolic process"/>
    <property type="evidence" value="ECO:0007669"/>
    <property type="project" value="InterPro"/>
</dbReference>
<dbReference type="PANTHER" id="PTHR30292">
    <property type="entry name" value="UNCHARACTERIZED PROTEIN YBGL-RELATED"/>
    <property type="match status" value="1"/>
</dbReference>
<dbReference type="EC" id="3.5.2.9" evidence="1"/>
<sequence length="247" mass="25025">MKTINLNADLGEGCGDDAAMLDVVASANIACGFHAGDAAMMSRTVAAAMARGVGLGAHPSYPDREGFGRRAMELSVAELEAVVACQVGALAGVVALHGGHLAHVKPHGALSNRAAVELDIAQAVARAVAAVDGGLILLAPAGSALVEAGRRSGLRVAEEVFADRTYDDEGYLVPRSSPHALIHDPAEAAAHVLRMARDGVIRSLSGREIACQAQSVCVHGDDPGAVALARAVRAALASAGIKIIPLG</sequence>
<dbReference type="OrthoDB" id="9773478at2"/>
<keyword evidence="1" id="KW-0547">Nucleotide-binding</keyword>
<keyword evidence="1" id="KW-0378">Hydrolase</keyword>
<dbReference type="RefSeq" id="WP_068490812.1">
    <property type="nucleotide sequence ID" value="NZ_LWQT01000043.1"/>
</dbReference>
<dbReference type="InterPro" id="IPR005501">
    <property type="entry name" value="LamB/YcsF/PxpA-like"/>
</dbReference>
<comment type="caution">
    <text evidence="2">The sequence shown here is derived from an EMBL/GenBank/DDBJ whole genome shotgun (WGS) entry which is preliminary data.</text>
</comment>
<evidence type="ECO:0000256" key="1">
    <source>
        <dbReference type="HAMAP-Rule" id="MF_00691"/>
    </source>
</evidence>
<name>A0A178MSQ2_9PROT</name>
<evidence type="ECO:0000313" key="2">
    <source>
        <dbReference type="EMBL" id="OAN52747.1"/>
    </source>
</evidence>
<dbReference type="STRING" id="1285242.A6A04_15725"/>
<comment type="catalytic activity">
    <reaction evidence="1">
        <text>5-oxo-L-proline + ATP + 2 H2O = L-glutamate + ADP + phosphate + H(+)</text>
        <dbReference type="Rhea" id="RHEA:10348"/>
        <dbReference type="ChEBI" id="CHEBI:15377"/>
        <dbReference type="ChEBI" id="CHEBI:15378"/>
        <dbReference type="ChEBI" id="CHEBI:29985"/>
        <dbReference type="ChEBI" id="CHEBI:30616"/>
        <dbReference type="ChEBI" id="CHEBI:43474"/>
        <dbReference type="ChEBI" id="CHEBI:58402"/>
        <dbReference type="ChEBI" id="CHEBI:456216"/>
        <dbReference type="EC" id="3.5.2.9"/>
    </reaction>
</comment>
<organism evidence="2 3">
    <name type="scientific">Paramagnetospirillum marisnigri</name>
    <dbReference type="NCBI Taxonomy" id="1285242"/>
    <lineage>
        <taxon>Bacteria</taxon>
        <taxon>Pseudomonadati</taxon>
        <taxon>Pseudomonadota</taxon>
        <taxon>Alphaproteobacteria</taxon>
        <taxon>Rhodospirillales</taxon>
        <taxon>Magnetospirillaceae</taxon>
        <taxon>Paramagnetospirillum</taxon>
    </lineage>
</organism>
<keyword evidence="3" id="KW-1185">Reference proteome</keyword>
<comment type="subunit">
    <text evidence="1">Forms a complex composed of PxpA, PxpB and PxpC.</text>
</comment>
<dbReference type="HAMAP" id="MF_00691">
    <property type="entry name" value="PxpA"/>
    <property type="match status" value="1"/>
</dbReference>
<dbReference type="AlphaFoldDB" id="A0A178MSQ2"/>
<dbReference type="GO" id="GO:0005524">
    <property type="term" value="F:ATP binding"/>
    <property type="evidence" value="ECO:0007669"/>
    <property type="project" value="UniProtKB-UniRule"/>
</dbReference>
<dbReference type="NCBIfam" id="NF003816">
    <property type="entry name" value="PRK05406.1-5"/>
    <property type="match status" value="1"/>
</dbReference>
<dbReference type="SUPFAM" id="SSF88713">
    <property type="entry name" value="Glycoside hydrolase/deacetylase"/>
    <property type="match status" value="1"/>
</dbReference>
<reference evidence="2 3" key="1">
    <citation type="submission" date="2016-04" db="EMBL/GenBank/DDBJ databases">
        <title>Draft genome sequence of freshwater magnetotactic bacteria Magnetospirillum marisnigri SP-1 and Magnetospirillum moscoviense BB-1.</title>
        <authorList>
            <person name="Koziaeva V."/>
            <person name="Dziuba M.V."/>
            <person name="Ivanov T.M."/>
            <person name="Kuznetsov B."/>
            <person name="Grouzdev D.S."/>
        </authorList>
    </citation>
    <scope>NUCLEOTIDE SEQUENCE [LARGE SCALE GENOMIC DNA]</scope>
    <source>
        <strain evidence="2 3">SP-1</strain>
    </source>
</reference>
<dbReference type="PANTHER" id="PTHR30292:SF0">
    <property type="entry name" value="5-OXOPROLINASE SUBUNIT A"/>
    <property type="match status" value="1"/>
</dbReference>
<dbReference type="Proteomes" id="UP000078428">
    <property type="component" value="Unassembled WGS sequence"/>
</dbReference>